<dbReference type="GO" id="GO:0046872">
    <property type="term" value="F:metal ion binding"/>
    <property type="evidence" value="ECO:0007669"/>
    <property type="project" value="UniProtKB-KW"/>
</dbReference>
<dbReference type="InterPro" id="IPR046348">
    <property type="entry name" value="SIS_dom_sf"/>
</dbReference>
<dbReference type="PROSITE" id="PS51464">
    <property type="entry name" value="SIS"/>
    <property type="match status" value="1"/>
</dbReference>
<feature type="domain" description="SIS" evidence="14">
    <location>
        <begin position="36"/>
        <end position="179"/>
    </location>
</feature>
<dbReference type="NCBIfam" id="TIGR00393">
    <property type="entry name" value="kpsF"/>
    <property type="match status" value="1"/>
</dbReference>
<dbReference type="eggNOG" id="COG0517">
    <property type="taxonomic scope" value="Bacteria"/>
</dbReference>
<sequence length="326" mass="35313">MINDKLLLQYAKETLAIEIDEAQHMLERLDDSIVLACRILLECKGKVIVSGMGKSGHIGKKIAASLASTGTSAFFVHPAEALHGDLGMIGEQDVVIFISYSGYAYEIMTLMPLLSDSGIPVIALTGDLQSPLAVGAECVLNIKRKREACPMELVPTSSSVNALMMGDALTISLMRYKGFSTEQFARSHPGGRLGSKLLNCVHHIMRVGEHISKVFCTGTVMDAMFELSRTGLGLTAVCDINDHVIGVFTDGDLRRWIVQGKSLTDSVNLAMTCPGCVIDRDWKVDVALKMLHKLNITAAPVVNKLGIIVGSINVHDLHRRCNGIIK</sequence>
<dbReference type="STRING" id="203907.Bfl459"/>
<evidence type="ECO:0000256" key="1">
    <source>
        <dbReference type="ARBA" id="ARBA00008165"/>
    </source>
</evidence>
<dbReference type="PANTHER" id="PTHR42745:SF2">
    <property type="entry name" value="ARABINOSE 5-PHOSPHATE ISOMERASE GUTQ"/>
    <property type="match status" value="1"/>
</dbReference>
<evidence type="ECO:0000313" key="15">
    <source>
        <dbReference type="EMBL" id="CAD83518.1"/>
    </source>
</evidence>
<feature type="site" description="Catalytically relevant" evidence="13">
    <location>
        <position position="188"/>
    </location>
</feature>
<dbReference type="GO" id="GO:0019146">
    <property type="term" value="F:arabinose-5-phosphate isomerase activity"/>
    <property type="evidence" value="ECO:0007669"/>
    <property type="project" value="UniProtKB-EC"/>
</dbReference>
<keyword evidence="6 12" id="KW-0862">Zinc</keyword>
<dbReference type="GO" id="GO:0005524">
    <property type="term" value="F:ATP binding"/>
    <property type="evidence" value="ECO:0007669"/>
    <property type="project" value="UniProtKB-KW"/>
</dbReference>
<dbReference type="Pfam" id="PF00571">
    <property type="entry name" value="CBS"/>
    <property type="match status" value="2"/>
</dbReference>
<dbReference type="eggNOG" id="COG0794">
    <property type="taxonomic scope" value="Bacteria"/>
</dbReference>
<dbReference type="GO" id="GO:0009103">
    <property type="term" value="P:lipopolysaccharide biosynthetic process"/>
    <property type="evidence" value="ECO:0007669"/>
    <property type="project" value="UniProtKB-KW"/>
</dbReference>
<keyword evidence="3 12" id="KW-0479">Metal-binding</keyword>
<dbReference type="AlphaFoldDB" id="Q7VQX4"/>
<evidence type="ECO:0000256" key="9">
    <source>
        <dbReference type="ARBA" id="ARBA00023122"/>
    </source>
</evidence>
<dbReference type="EMBL" id="BX248583">
    <property type="protein sequence ID" value="CAD83518.1"/>
    <property type="molecule type" value="Genomic_DNA"/>
</dbReference>
<feature type="site" description="Catalytically relevant" evidence="13">
    <location>
        <position position="147"/>
    </location>
</feature>
<evidence type="ECO:0000256" key="13">
    <source>
        <dbReference type="PIRSR" id="PIRSR004692-3"/>
    </source>
</evidence>
<dbReference type="Pfam" id="PF01380">
    <property type="entry name" value="SIS"/>
    <property type="match status" value="1"/>
</dbReference>
<evidence type="ECO:0000256" key="12">
    <source>
        <dbReference type="PIRSR" id="PIRSR004692-2"/>
    </source>
</evidence>
<name>Q7VQX4_BLOFL</name>
<keyword evidence="4" id="KW-0677">Repeat</keyword>
<dbReference type="FunFam" id="3.40.50.10490:FF:000011">
    <property type="entry name" value="Arabinose 5-phosphate isomerase"/>
    <property type="match status" value="1"/>
</dbReference>
<evidence type="ECO:0000256" key="8">
    <source>
        <dbReference type="ARBA" id="ARBA00022985"/>
    </source>
</evidence>
<comment type="similarity">
    <text evidence="1 11">Belongs to the SIS family. GutQ/KpsF subfamily.</text>
</comment>
<dbReference type="SUPFAM" id="SSF53697">
    <property type="entry name" value="SIS domain"/>
    <property type="match status" value="1"/>
</dbReference>
<dbReference type="EC" id="5.3.1.13" evidence="11"/>
<dbReference type="Gene3D" id="3.10.580.10">
    <property type="entry name" value="CBS-domain"/>
    <property type="match status" value="1"/>
</dbReference>
<dbReference type="InterPro" id="IPR001347">
    <property type="entry name" value="SIS_dom"/>
</dbReference>
<protein>
    <recommendedName>
        <fullName evidence="11">Arabinose 5-phosphate isomerase</fullName>
        <shortName evidence="11">API</shortName>
        <ecNumber evidence="11">5.3.1.13</ecNumber>
    </recommendedName>
</protein>
<keyword evidence="7" id="KW-0067">ATP-binding</keyword>
<keyword evidence="8" id="KW-0448">Lipopolysaccharide biosynthesis</keyword>
<dbReference type="InterPro" id="IPR000644">
    <property type="entry name" value="CBS_dom"/>
</dbReference>
<feature type="site" description="Catalytically relevant" evidence="13">
    <location>
        <position position="106"/>
    </location>
</feature>
<dbReference type="PIRSF" id="PIRSF004692">
    <property type="entry name" value="KdsD_KpsF"/>
    <property type="match status" value="1"/>
</dbReference>
<dbReference type="InterPro" id="IPR035474">
    <property type="entry name" value="SIS_Kpsf"/>
</dbReference>
<keyword evidence="5" id="KW-0547">Nucleotide-binding</keyword>
<evidence type="ECO:0000256" key="5">
    <source>
        <dbReference type="ARBA" id="ARBA00022741"/>
    </source>
</evidence>
<keyword evidence="16" id="KW-1185">Reference proteome</keyword>
<feature type="binding site" evidence="12">
    <location>
        <position position="77"/>
    </location>
    <ligand>
        <name>Zn(2+)</name>
        <dbReference type="ChEBI" id="CHEBI:29105"/>
    </ligand>
</feature>
<dbReference type="NCBIfam" id="NF008581">
    <property type="entry name" value="PRK11543.1"/>
    <property type="match status" value="1"/>
</dbReference>
<evidence type="ECO:0000256" key="4">
    <source>
        <dbReference type="ARBA" id="ARBA00022737"/>
    </source>
</evidence>
<dbReference type="Gene3D" id="3.40.50.10490">
    <property type="entry name" value="Glucose-6-phosphate isomerase like protein, domain 1"/>
    <property type="match status" value="1"/>
</dbReference>
<evidence type="ECO:0000256" key="11">
    <source>
        <dbReference type="PIRNR" id="PIRNR004692"/>
    </source>
</evidence>
<evidence type="ECO:0000313" key="16">
    <source>
        <dbReference type="Proteomes" id="UP000002192"/>
    </source>
</evidence>
<dbReference type="PANTHER" id="PTHR42745">
    <property type="match status" value="1"/>
</dbReference>
<dbReference type="Proteomes" id="UP000002192">
    <property type="component" value="Chromosome"/>
</dbReference>
<accession>Q7VQX4</accession>
<evidence type="ECO:0000256" key="6">
    <source>
        <dbReference type="ARBA" id="ARBA00022833"/>
    </source>
</evidence>
<evidence type="ECO:0000256" key="7">
    <source>
        <dbReference type="ARBA" id="ARBA00022840"/>
    </source>
</evidence>
<comment type="catalytic activity">
    <reaction evidence="11">
        <text>D-arabinose 5-phosphate = D-ribulose 5-phosphate</text>
        <dbReference type="Rhea" id="RHEA:23104"/>
        <dbReference type="ChEBI" id="CHEBI:57693"/>
        <dbReference type="ChEBI" id="CHEBI:58121"/>
        <dbReference type="EC" id="5.3.1.13"/>
    </reaction>
</comment>
<dbReference type="HOGENOM" id="CLU_040681_13_1_6"/>
<organism evidence="15 16">
    <name type="scientific">Blochmanniella floridana</name>
    <dbReference type="NCBI Taxonomy" id="203907"/>
    <lineage>
        <taxon>Bacteria</taxon>
        <taxon>Pseudomonadati</taxon>
        <taxon>Pseudomonadota</taxon>
        <taxon>Gammaproteobacteria</taxon>
        <taxon>Enterobacterales</taxon>
        <taxon>Enterobacteriaceae</taxon>
        <taxon>ant endosymbionts</taxon>
        <taxon>Candidatus Blochmanniella</taxon>
    </lineage>
</organism>
<dbReference type="InterPro" id="IPR004800">
    <property type="entry name" value="KdsD/KpsF-type"/>
</dbReference>
<keyword evidence="10 11" id="KW-0413">Isomerase</keyword>
<dbReference type="InterPro" id="IPR046342">
    <property type="entry name" value="CBS_dom_sf"/>
</dbReference>
<dbReference type="KEGG" id="bfl:Bfl459"/>
<reference evidence="15 16" key="1">
    <citation type="journal article" date="2003" name="Proc. Natl. Acad. Sci. U.S.A.">
        <title>The genome sequence of Blochmannia floridanus: comparative analysis of reduced genomes.</title>
        <authorList>
            <person name="Gil R."/>
            <person name="Silva F.J."/>
            <person name="Zientz E."/>
            <person name="Delmotte F."/>
            <person name="Gonzalez-Candelas F."/>
            <person name="Latorre A."/>
            <person name="Rausell C."/>
            <person name="Kramerbeek J."/>
            <person name="Gadau J."/>
            <person name="Hoelldobler B."/>
            <person name="van Ham R.C.H.J."/>
            <person name="Gross R."/>
            <person name="Moya A."/>
        </authorList>
    </citation>
    <scope>NUCLEOTIDE SEQUENCE [LARGE SCALE GENOMIC DNA]</scope>
</reference>
<evidence type="ECO:0000256" key="10">
    <source>
        <dbReference type="ARBA" id="ARBA00023235"/>
    </source>
</evidence>
<dbReference type="CDD" id="cd05014">
    <property type="entry name" value="SIS_Kpsf"/>
    <property type="match status" value="1"/>
</dbReference>
<evidence type="ECO:0000256" key="2">
    <source>
        <dbReference type="ARBA" id="ARBA00011881"/>
    </source>
</evidence>
<evidence type="ECO:0000259" key="14">
    <source>
        <dbReference type="PROSITE" id="PS51464"/>
    </source>
</evidence>
<evidence type="ECO:0000256" key="3">
    <source>
        <dbReference type="ARBA" id="ARBA00022723"/>
    </source>
</evidence>
<proteinExistence type="inferred from homology"/>
<dbReference type="InterPro" id="IPR050986">
    <property type="entry name" value="GutQ/KpsF_isomerases"/>
</dbReference>
<gene>
    <name evidence="15" type="primary">gutQ</name>
    <name evidence="15" type="ordered locus">Bfl459</name>
</gene>
<feature type="site" description="Catalytically relevant" evidence="13">
    <location>
        <position position="54"/>
    </location>
</feature>
<comment type="subunit">
    <text evidence="2">Homotetramer.</text>
</comment>
<keyword evidence="9" id="KW-0129">CBS domain</keyword>
<dbReference type="OrthoDB" id="9762536at2"/>